<reference evidence="11" key="1">
    <citation type="submission" date="2019-02" db="EMBL/GenBank/DDBJ databases">
        <title>Draft genome sequence of Dolichospermum planctonicum NIES-80.</title>
        <authorList>
            <person name="Yamaguchi H."/>
            <person name="Suzuki S."/>
            <person name="Kawachi M."/>
        </authorList>
    </citation>
    <scope>NUCLEOTIDE SEQUENCE [LARGE SCALE GENOMIC DNA]</scope>
    <source>
        <strain evidence="11">NIES-80</strain>
    </source>
</reference>
<dbReference type="GO" id="GO:0016763">
    <property type="term" value="F:pentosyltransferase activity"/>
    <property type="evidence" value="ECO:0007669"/>
    <property type="project" value="TreeGrafter"/>
</dbReference>
<feature type="transmembrane region" description="Helical" evidence="8">
    <location>
        <begin position="123"/>
        <end position="142"/>
    </location>
</feature>
<evidence type="ECO:0000256" key="7">
    <source>
        <dbReference type="ARBA" id="ARBA00023136"/>
    </source>
</evidence>
<feature type="transmembrane region" description="Helical" evidence="8">
    <location>
        <begin position="198"/>
        <end position="230"/>
    </location>
</feature>
<keyword evidence="4 10" id="KW-0808">Transferase</keyword>
<keyword evidence="5 8" id="KW-0812">Transmembrane</keyword>
<dbReference type="GO" id="GO:0005886">
    <property type="term" value="C:plasma membrane"/>
    <property type="evidence" value="ECO:0007669"/>
    <property type="project" value="UniProtKB-SubCell"/>
</dbReference>
<evidence type="ECO:0000313" key="10">
    <source>
        <dbReference type="EMBL" id="GCL43948.1"/>
    </source>
</evidence>
<dbReference type="Pfam" id="PF13231">
    <property type="entry name" value="PMT_2"/>
    <property type="match status" value="1"/>
</dbReference>
<dbReference type="PANTHER" id="PTHR33908:SF11">
    <property type="entry name" value="MEMBRANE PROTEIN"/>
    <property type="match status" value="1"/>
</dbReference>
<dbReference type="PANTHER" id="PTHR33908">
    <property type="entry name" value="MANNOSYLTRANSFERASE YKCB-RELATED"/>
    <property type="match status" value="1"/>
</dbReference>
<feature type="transmembrane region" description="Helical" evidence="8">
    <location>
        <begin position="317"/>
        <end position="333"/>
    </location>
</feature>
<comment type="subcellular location">
    <subcellularLocation>
        <location evidence="1">Cell membrane</location>
        <topology evidence="1">Multi-pass membrane protein</topology>
    </subcellularLocation>
</comment>
<evidence type="ECO:0000313" key="11">
    <source>
        <dbReference type="Proteomes" id="UP000299367"/>
    </source>
</evidence>
<evidence type="ECO:0000256" key="1">
    <source>
        <dbReference type="ARBA" id="ARBA00004651"/>
    </source>
</evidence>
<dbReference type="Proteomes" id="UP000299367">
    <property type="component" value="Unassembled WGS sequence"/>
</dbReference>
<evidence type="ECO:0000256" key="5">
    <source>
        <dbReference type="ARBA" id="ARBA00022692"/>
    </source>
</evidence>
<evidence type="ECO:0000256" key="3">
    <source>
        <dbReference type="ARBA" id="ARBA00022676"/>
    </source>
</evidence>
<evidence type="ECO:0000256" key="8">
    <source>
        <dbReference type="SAM" id="Phobius"/>
    </source>
</evidence>
<keyword evidence="6 8" id="KW-1133">Transmembrane helix</keyword>
<comment type="caution">
    <text evidence="10">The sequence shown here is derived from an EMBL/GenBank/DDBJ whole genome shotgun (WGS) entry which is preliminary data.</text>
</comment>
<keyword evidence="2" id="KW-1003">Cell membrane</keyword>
<feature type="transmembrane region" description="Helical" evidence="8">
    <location>
        <begin position="237"/>
        <end position="257"/>
    </location>
</feature>
<keyword evidence="7 8" id="KW-0472">Membrane</keyword>
<dbReference type="OrthoDB" id="517652at2"/>
<feature type="transmembrane region" description="Helical" evidence="8">
    <location>
        <begin position="148"/>
        <end position="168"/>
    </location>
</feature>
<protein>
    <submittedName>
        <fullName evidence="10">Glycosyl transferase family 39</fullName>
    </submittedName>
</protein>
<accession>A0A480AKS9</accession>
<feature type="transmembrane region" description="Helical" evidence="8">
    <location>
        <begin position="18"/>
        <end position="35"/>
    </location>
</feature>
<dbReference type="EMBL" id="BJCF01000060">
    <property type="protein sequence ID" value="GCL43948.1"/>
    <property type="molecule type" value="Genomic_DNA"/>
</dbReference>
<feature type="domain" description="Glycosyltransferase RgtA/B/C/D-like" evidence="9">
    <location>
        <begin position="94"/>
        <end position="249"/>
    </location>
</feature>
<keyword evidence="3" id="KW-0328">Glycosyltransferase</keyword>
<sequence length="457" mass="52716">MLNSISPFFTSLFARKDYFFCTLITILGAAIRIYNYDQIPVHNWTADEYAFAWSGMSLIKDHVPTSWSWLKAYGYIPTVDWKNATYQLVTPWLDHPPLFSLIVGSAAILAGANTFYDCTLTSIRIPSLIFGIFAIPLFYRLSLKLCNTKIAIISTLIFATNPNTVFLSRLAVSENLILFLSLVTLLCFLKYCDSSNSTYLYISAFLAGIASLAKITGFFLVPVLCLLLIYRHKLRESLVVFVIGLLLLSIYFIYGSIYDFELFIKILQSHTERFDNFLLFKEIILKPVFFEDGWLTFSWLVLIAVFRSYQDNIKYQIIYIPIIVYSFILLFTGSQSHFYAWYLIPYFPFLFLALGIFWEDFISHPDFLNACLISIFIVGWSFNYSLQYGLGKFWLELSMTKYLFIGCICLLITPFLIHSLIQSQRTKFFASVVALLTMVILFLGNMNIIYSYADKIS</sequence>
<name>A0A480AKS9_9CYAN</name>
<feature type="transmembrane region" description="Helical" evidence="8">
    <location>
        <begin position="370"/>
        <end position="390"/>
    </location>
</feature>
<feature type="transmembrane region" description="Helical" evidence="8">
    <location>
        <begin position="402"/>
        <end position="421"/>
    </location>
</feature>
<organism evidence="10 11">
    <name type="scientific">Dolichospermum planctonicum</name>
    <dbReference type="NCBI Taxonomy" id="136072"/>
    <lineage>
        <taxon>Bacteria</taxon>
        <taxon>Bacillati</taxon>
        <taxon>Cyanobacteriota</taxon>
        <taxon>Cyanophyceae</taxon>
        <taxon>Nostocales</taxon>
        <taxon>Aphanizomenonaceae</taxon>
        <taxon>Dolichospermum</taxon>
    </lineage>
</organism>
<evidence type="ECO:0000256" key="2">
    <source>
        <dbReference type="ARBA" id="ARBA00022475"/>
    </source>
</evidence>
<feature type="transmembrane region" description="Helical" evidence="8">
    <location>
        <begin position="428"/>
        <end position="453"/>
    </location>
</feature>
<feature type="transmembrane region" description="Helical" evidence="8">
    <location>
        <begin position="339"/>
        <end position="358"/>
    </location>
</feature>
<dbReference type="AlphaFoldDB" id="A0A480AKS9"/>
<proteinExistence type="predicted"/>
<dbReference type="GO" id="GO:0009103">
    <property type="term" value="P:lipopolysaccharide biosynthetic process"/>
    <property type="evidence" value="ECO:0007669"/>
    <property type="project" value="UniProtKB-ARBA"/>
</dbReference>
<dbReference type="InterPro" id="IPR050297">
    <property type="entry name" value="LipidA_mod_glycosyltrf_83"/>
</dbReference>
<dbReference type="RefSeq" id="WP_137909376.1">
    <property type="nucleotide sequence ID" value="NZ_BJCF01000060.1"/>
</dbReference>
<feature type="transmembrane region" description="Helical" evidence="8">
    <location>
        <begin position="283"/>
        <end position="305"/>
    </location>
</feature>
<dbReference type="InterPro" id="IPR038731">
    <property type="entry name" value="RgtA/B/C-like"/>
</dbReference>
<evidence type="ECO:0000259" key="9">
    <source>
        <dbReference type="Pfam" id="PF13231"/>
    </source>
</evidence>
<evidence type="ECO:0000256" key="6">
    <source>
        <dbReference type="ARBA" id="ARBA00022989"/>
    </source>
</evidence>
<evidence type="ECO:0000256" key="4">
    <source>
        <dbReference type="ARBA" id="ARBA00022679"/>
    </source>
</evidence>
<gene>
    <name evidence="10" type="ORF">NIES80_36680</name>
</gene>